<dbReference type="Proteomes" id="UP000572212">
    <property type="component" value="Unassembled WGS sequence"/>
</dbReference>
<keyword evidence="3 7" id="KW-0812">Transmembrane</keyword>
<keyword evidence="1 7" id="KW-1003">Cell membrane</keyword>
<dbReference type="RefSeq" id="WP_184243477.1">
    <property type="nucleotide sequence ID" value="NZ_BAAACU010000020.1"/>
</dbReference>
<keyword evidence="4 7" id="KW-1133">Transmembrane helix</keyword>
<dbReference type="HAMAP" id="MF_00910">
    <property type="entry name" value="FtsL"/>
    <property type="match status" value="1"/>
</dbReference>
<evidence type="ECO:0000313" key="9">
    <source>
        <dbReference type="EMBL" id="MBB6511349.1"/>
    </source>
</evidence>
<dbReference type="GO" id="GO:0032153">
    <property type="term" value="C:cell division site"/>
    <property type="evidence" value="ECO:0007669"/>
    <property type="project" value="UniProtKB-UniRule"/>
</dbReference>
<evidence type="ECO:0000256" key="1">
    <source>
        <dbReference type="ARBA" id="ARBA00022475"/>
    </source>
</evidence>
<evidence type="ECO:0000256" key="8">
    <source>
        <dbReference type="NCBIfam" id="TIGR02209"/>
    </source>
</evidence>
<keyword evidence="10" id="KW-1185">Reference proteome</keyword>
<dbReference type="EMBL" id="JACHON010000001">
    <property type="protein sequence ID" value="MBB6511349.1"/>
    <property type="molecule type" value="Genomic_DNA"/>
</dbReference>
<evidence type="ECO:0000256" key="4">
    <source>
        <dbReference type="ARBA" id="ARBA00022989"/>
    </source>
</evidence>
<dbReference type="GO" id="GO:0005886">
    <property type="term" value="C:plasma membrane"/>
    <property type="evidence" value="ECO:0007669"/>
    <property type="project" value="UniProtKB-SubCell"/>
</dbReference>
<keyword evidence="2 7" id="KW-0132">Cell division</keyword>
<dbReference type="InterPro" id="IPR011922">
    <property type="entry name" value="Cell_div_FtsL"/>
</dbReference>
<comment type="function">
    <text evidence="7">Essential cell division protein.</text>
</comment>
<evidence type="ECO:0000256" key="3">
    <source>
        <dbReference type="ARBA" id="ARBA00022692"/>
    </source>
</evidence>
<evidence type="ECO:0000256" key="2">
    <source>
        <dbReference type="ARBA" id="ARBA00022618"/>
    </source>
</evidence>
<keyword evidence="6 7" id="KW-0131">Cell cycle</keyword>
<comment type="subcellular location">
    <subcellularLocation>
        <location evidence="7">Cell membrane</location>
        <topology evidence="7">Single-pass type II membrane protein</topology>
    </subcellularLocation>
    <text evidence="7">Localizes to the division septum where it forms a ring structure.</text>
</comment>
<dbReference type="AlphaFoldDB" id="A0A841RFV9"/>
<keyword evidence="5 7" id="KW-0472">Membrane</keyword>
<organism evidence="9 10">
    <name type="scientific">Gracilibacillus halotolerans</name>
    <dbReference type="NCBI Taxonomy" id="74386"/>
    <lineage>
        <taxon>Bacteria</taxon>
        <taxon>Bacillati</taxon>
        <taxon>Bacillota</taxon>
        <taxon>Bacilli</taxon>
        <taxon>Bacillales</taxon>
        <taxon>Bacillaceae</taxon>
        <taxon>Gracilibacillus</taxon>
    </lineage>
</organism>
<reference evidence="9 10" key="1">
    <citation type="submission" date="2020-08" db="EMBL/GenBank/DDBJ databases">
        <title>Genomic Encyclopedia of Type Strains, Phase IV (KMG-IV): sequencing the most valuable type-strain genomes for metagenomic binning, comparative biology and taxonomic classification.</title>
        <authorList>
            <person name="Goeker M."/>
        </authorList>
    </citation>
    <scope>NUCLEOTIDE SEQUENCE [LARGE SCALE GENOMIC DNA]</scope>
    <source>
        <strain evidence="9 10">DSM 11805</strain>
    </source>
</reference>
<proteinExistence type="inferred from homology"/>
<dbReference type="NCBIfam" id="TIGR02209">
    <property type="entry name" value="ftsL_broad"/>
    <property type="match status" value="1"/>
</dbReference>
<sequence>MSSQHARNFESYQTPVKEQTRKVVHRKVKVKKAWVTRGEKIMYTLFSAIFISAMCYIVTYSFSLDSMNRSIQTVNTQIDQQMTTNQNLVYKQKELSQPSRIIENAKKHGLKVQNTQVKEASKVTE</sequence>
<accession>A0A841RFV9</accession>
<name>A0A841RFV9_9BACI</name>
<evidence type="ECO:0000313" key="10">
    <source>
        <dbReference type="Proteomes" id="UP000572212"/>
    </source>
</evidence>
<comment type="similarity">
    <text evidence="7">Belongs to the FtsL family.</text>
</comment>
<evidence type="ECO:0000256" key="7">
    <source>
        <dbReference type="HAMAP-Rule" id="MF_00910"/>
    </source>
</evidence>
<evidence type="ECO:0000256" key="6">
    <source>
        <dbReference type="ARBA" id="ARBA00023306"/>
    </source>
</evidence>
<dbReference type="GO" id="GO:0043093">
    <property type="term" value="P:FtsZ-dependent cytokinesis"/>
    <property type="evidence" value="ECO:0007669"/>
    <property type="project" value="UniProtKB-UniRule"/>
</dbReference>
<evidence type="ECO:0000256" key="5">
    <source>
        <dbReference type="ARBA" id="ARBA00023136"/>
    </source>
</evidence>
<gene>
    <name evidence="7" type="primary">ftsL</name>
    <name evidence="9" type="ORF">GGQ92_000116</name>
</gene>
<feature type="transmembrane region" description="Helical" evidence="7">
    <location>
        <begin position="41"/>
        <end position="62"/>
    </location>
</feature>
<comment type="caution">
    <text evidence="9">The sequence shown here is derived from an EMBL/GenBank/DDBJ whole genome shotgun (WGS) entry which is preliminary data.</text>
</comment>
<protein>
    <recommendedName>
        <fullName evidence="7 8">Cell division protein FtsL</fullName>
    </recommendedName>
</protein>